<keyword evidence="5 6" id="KW-0460">Magnesium</keyword>
<comment type="caution">
    <text evidence="8">The sequence shown here is derived from an EMBL/GenBank/DDBJ whole genome shotgun (WGS) entry which is preliminary data.</text>
</comment>
<feature type="domain" description="PIN" evidence="7">
    <location>
        <begin position="4"/>
        <end position="123"/>
    </location>
</feature>
<evidence type="ECO:0000256" key="3">
    <source>
        <dbReference type="ARBA" id="ARBA00022723"/>
    </source>
</evidence>
<evidence type="ECO:0000256" key="1">
    <source>
        <dbReference type="ARBA" id="ARBA00022649"/>
    </source>
</evidence>
<dbReference type="Proteomes" id="UP001205906">
    <property type="component" value="Unassembled WGS sequence"/>
</dbReference>
<dbReference type="HAMAP" id="MF_00265">
    <property type="entry name" value="VapC_Nob1"/>
    <property type="match status" value="1"/>
</dbReference>
<dbReference type="CDD" id="cd09873">
    <property type="entry name" value="PIN_Pae0151-like"/>
    <property type="match status" value="1"/>
</dbReference>
<keyword evidence="2 6" id="KW-0540">Nuclease</keyword>
<dbReference type="EMBL" id="JAMXQS010000007">
    <property type="protein sequence ID" value="MCO6051144.1"/>
    <property type="molecule type" value="Genomic_DNA"/>
</dbReference>
<dbReference type="PANTHER" id="PTHR35901">
    <property type="entry name" value="RIBONUCLEASE VAPC3"/>
    <property type="match status" value="1"/>
</dbReference>
<evidence type="ECO:0000259" key="7">
    <source>
        <dbReference type="Pfam" id="PF01850"/>
    </source>
</evidence>
<gene>
    <name evidence="6" type="primary">vapC</name>
    <name evidence="8" type="ORF">NGM99_15270</name>
</gene>
<protein>
    <recommendedName>
        <fullName evidence="6">Ribonuclease VapC</fullName>
        <shortName evidence="6">RNase VapC</shortName>
        <ecNumber evidence="6">3.1.-.-</ecNumber>
    </recommendedName>
    <alternativeName>
        <fullName evidence="6">Toxin VapC</fullName>
    </alternativeName>
</protein>
<evidence type="ECO:0000313" key="9">
    <source>
        <dbReference type="Proteomes" id="UP001205906"/>
    </source>
</evidence>
<evidence type="ECO:0000256" key="6">
    <source>
        <dbReference type="HAMAP-Rule" id="MF_00265"/>
    </source>
</evidence>
<evidence type="ECO:0000256" key="4">
    <source>
        <dbReference type="ARBA" id="ARBA00022801"/>
    </source>
</evidence>
<evidence type="ECO:0000256" key="2">
    <source>
        <dbReference type="ARBA" id="ARBA00022722"/>
    </source>
</evidence>
<proteinExistence type="inferred from homology"/>
<keyword evidence="4 6" id="KW-0378">Hydrolase</keyword>
<feature type="binding site" evidence="6">
    <location>
        <position position="6"/>
    </location>
    <ligand>
        <name>Mg(2+)</name>
        <dbReference type="ChEBI" id="CHEBI:18420"/>
    </ligand>
</feature>
<evidence type="ECO:0000256" key="5">
    <source>
        <dbReference type="ARBA" id="ARBA00022842"/>
    </source>
</evidence>
<evidence type="ECO:0000313" key="8">
    <source>
        <dbReference type="EMBL" id="MCO6051144.1"/>
    </source>
</evidence>
<sequence length="144" mass="15385">MSLVIDASVAIKWAVGEEGSDAATALLGRDEPPVAPQFVLPESANVLWKKVARRELDAGQAEVGLALIARAFPSLIPDASLIDRALSIALELSHPVYDCLYLACADSTGFPLVTADKRLYEKARSSRHAGLLRFLDHPTSTGST</sequence>
<name>A0ABT1C8K3_9HYPH</name>
<comment type="cofactor">
    <cofactor evidence="6">
        <name>Mg(2+)</name>
        <dbReference type="ChEBI" id="CHEBI:18420"/>
    </cofactor>
</comment>
<dbReference type="InterPro" id="IPR029060">
    <property type="entry name" value="PIN-like_dom_sf"/>
</dbReference>
<accession>A0ABT1C8K3</accession>
<keyword evidence="9" id="KW-1185">Reference proteome</keyword>
<organism evidence="8 9">
    <name type="scientific">Mesorhizobium liriopis</name>
    <dbReference type="NCBI Taxonomy" id="2953882"/>
    <lineage>
        <taxon>Bacteria</taxon>
        <taxon>Pseudomonadati</taxon>
        <taxon>Pseudomonadota</taxon>
        <taxon>Alphaproteobacteria</taxon>
        <taxon>Hyphomicrobiales</taxon>
        <taxon>Phyllobacteriaceae</taxon>
        <taxon>Mesorhizobium</taxon>
    </lineage>
</organism>
<feature type="binding site" evidence="6">
    <location>
        <position position="98"/>
    </location>
    <ligand>
        <name>Mg(2+)</name>
        <dbReference type="ChEBI" id="CHEBI:18420"/>
    </ligand>
</feature>
<dbReference type="InterPro" id="IPR022907">
    <property type="entry name" value="VapC_family"/>
</dbReference>
<comment type="similarity">
    <text evidence="6">Belongs to the PINc/VapC protein family.</text>
</comment>
<comment type="function">
    <text evidence="6">Toxic component of a toxin-antitoxin (TA) system. An RNase.</text>
</comment>
<dbReference type="InterPro" id="IPR044153">
    <property type="entry name" value="PIN_Pae0151-like"/>
</dbReference>
<keyword evidence="6" id="KW-0800">Toxin</keyword>
<dbReference type="InterPro" id="IPR002716">
    <property type="entry name" value="PIN_dom"/>
</dbReference>
<dbReference type="Pfam" id="PF01850">
    <property type="entry name" value="PIN"/>
    <property type="match status" value="1"/>
</dbReference>
<keyword evidence="1 6" id="KW-1277">Toxin-antitoxin system</keyword>
<keyword evidence="3 6" id="KW-0479">Metal-binding</keyword>
<dbReference type="PANTHER" id="PTHR35901:SF1">
    <property type="entry name" value="EXONUCLEASE VAPC9"/>
    <property type="match status" value="1"/>
</dbReference>
<dbReference type="SUPFAM" id="SSF88723">
    <property type="entry name" value="PIN domain-like"/>
    <property type="match status" value="1"/>
</dbReference>
<dbReference type="InterPro" id="IPR051619">
    <property type="entry name" value="TypeII_TA_RNase_PINc/VapC"/>
</dbReference>
<reference evidence="8 9" key="1">
    <citation type="submission" date="2022-06" db="EMBL/GenBank/DDBJ databases">
        <title>Mesorhizobium sp. strain RP14 Genome sequencing and assembly.</title>
        <authorList>
            <person name="Kim I."/>
        </authorList>
    </citation>
    <scope>NUCLEOTIDE SEQUENCE [LARGE SCALE GENOMIC DNA]</scope>
    <source>
        <strain evidence="9">RP14(2022)</strain>
    </source>
</reference>
<dbReference type="Gene3D" id="3.40.50.1010">
    <property type="entry name" value="5'-nuclease"/>
    <property type="match status" value="1"/>
</dbReference>
<dbReference type="RefSeq" id="WP_252820415.1">
    <property type="nucleotide sequence ID" value="NZ_JAMXQS010000007.1"/>
</dbReference>
<dbReference type="EC" id="3.1.-.-" evidence="6"/>